<name>J9Z9T0_LEPFM</name>
<reference evidence="1 2" key="1">
    <citation type="journal article" date="2011" name="J. Microbiol.">
        <title>Complete genome of Leptospirillum ferriphilum ML-04 provides insight into its physiology and environmental adaptation.</title>
        <authorList>
            <person name="Mi S."/>
            <person name="Song J."/>
            <person name="Lin J."/>
            <person name="Che Y."/>
            <person name="Zheng H."/>
            <person name="Lin J."/>
        </authorList>
    </citation>
    <scope>NUCLEOTIDE SEQUENCE [LARGE SCALE GENOMIC DNA]</scope>
    <source>
        <strain evidence="1 2">ML-04</strain>
    </source>
</reference>
<accession>J9Z9T0</accession>
<gene>
    <name evidence="1" type="ordered locus">LFML04_0681</name>
</gene>
<dbReference type="Proteomes" id="UP000006177">
    <property type="component" value="Chromosome"/>
</dbReference>
<dbReference type="AlphaFoldDB" id="J9Z9T0"/>
<dbReference type="HOGENOM" id="CLU_663570_0_0_0"/>
<dbReference type="STRING" id="1048260.LFML04_0681"/>
<sequence length="414" mass="43124">MSFSLFQSPSPSALGSSPSTSTTFMLYGPGLGAFVFERTEIPGSLPFAGTQMLSVHNMVGGGRIAYALGPIDRDLEWRGIFLGTNAMARAKKINAARLAGKPLYLIMGNVAWKVALADFEPDYRFVNYVPYRIRLIALSETWNNPAKAVPTTSKLSAFQKLLGEAQSLGTAISSTVAAIVSDIQSVTDTLSAIDGAANAVISQITGGLEEITNTVDGLKATIEDGLQNITTLGGIFPNNPAAAAVNSLNNQMNLAMQDYQAENLSAITLNASNTLNTVGPVLAPLVVPTLTGTTSALATTRKQIVPAATDLSTLALQYYGDASQWMQIANANGLLSPIVPETMEITIPPFVANQSGVAMPGFLPEASGSPGSTVFVGPFITPELNILGEVTEGSGLTASTGASALPIDILWPAA</sequence>
<evidence type="ECO:0000313" key="1">
    <source>
        <dbReference type="EMBL" id="AFS52916.1"/>
    </source>
</evidence>
<proteinExistence type="predicted"/>
<protein>
    <submittedName>
        <fullName evidence="1">Putative phage protein</fullName>
    </submittedName>
</protein>
<dbReference type="PATRIC" id="fig|1048260.3.peg.732"/>
<dbReference type="KEGG" id="lfi:LFML04_0681"/>
<evidence type="ECO:0000313" key="2">
    <source>
        <dbReference type="Proteomes" id="UP000006177"/>
    </source>
</evidence>
<dbReference type="EMBL" id="CP002919">
    <property type="protein sequence ID" value="AFS52916.1"/>
    <property type="molecule type" value="Genomic_DNA"/>
</dbReference>
<dbReference type="RefSeq" id="WP_014960426.1">
    <property type="nucleotide sequence ID" value="NC_018649.1"/>
</dbReference>
<organism evidence="1 2">
    <name type="scientific">Leptospirillum ferriphilum (strain ML-04)</name>
    <dbReference type="NCBI Taxonomy" id="1048260"/>
    <lineage>
        <taxon>Bacteria</taxon>
        <taxon>Pseudomonadati</taxon>
        <taxon>Nitrospirota</taxon>
        <taxon>Nitrospiria</taxon>
        <taxon>Nitrospirales</taxon>
        <taxon>Nitrospiraceae</taxon>
        <taxon>Leptospirillum</taxon>
    </lineage>
</organism>